<proteinExistence type="predicted"/>
<keyword evidence="2" id="KW-1185">Reference proteome</keyword>
<comment type="caution">
    <text evidence="1">The sequence shown here is derived from an EMBL/GenBank/DDBJ whole genome shotgun (WGS) entry which is preliminary data.</text>
</comment>
<gene>
    <name evidence="1" type="ORF">SLEP1_g40221</name>
</gene>
<sequence length="41" mass="4686">MTKLDKCGVINSGVRTLHKSKKSLLLRLDPFHANIKFPFQC</sequence>
<evidence type="ECO:0000313" key="1">
    <source>
        <dbReference type="EMBL" id="GKV31542.1"/>
    </source>
</evidence>
<evidence type="ECO:0000313" key="2">
    <source>
        <dbReference type="Proteomes" id="UP001054252"/>
    </source>
</evidence>
<name>A0AAV5L439_9ROSI</name>
<reference evidence="1 2" key="1">
    <citation type="journal article" date="2021" name="Commun. Biol.">
        <title>The genome of Shorea leprosula (Dipterocarpaceae) highlights the ecological relevance of drought in aseasonal tropical rainforests.</title>
        <authorList>
            <person name="Ng K.K.S."/>
            <person name="Kobayashi M.J."/>
            <person name="Fawcett J.A."/>
            <person name="Hatakeyama M."/>
            <person name="Paape T."/>
            <person name="Ng C.H."/>
            <person name="Ang C.C."/>
            <person name="Tnah L.H."/>
            <person name="Lee C.T."/>
            <person name="Nishiyama T."/>
            <person name="Sese J."/>
            <person name="O'Brien M.J."/>
            <person name="Copetti D."/>
            <person name="Mohd Noor M.I."/>
            <person name="Ong R.C."/>
            <person name="Putra M."/>
            <person name="Sireger I.Z."/>
            <person name="Indrioko S."/>
            <person name="Kosugi Y."/>
            <person name="Izuno A."/>
            <person name="Isagi Y."/>
            <person name="Lee S.L."/>
            <person name="Shimizu K.K."/>
        </authorList>
    </citation>
    <scope>NUCLEOTIDE SEQUENCE [LARGE SCALE GENOMIC DNA]</scope>
    <source>
        <strain evidence="1">214</strain>
    </source>
</reference>
<dbReference type="AlphaFoldDB" id="A0AAV5L439"/>
<dbReference type="EMBL" id="BPVZ01000091">
    <property type="protein sequence ID" value="GKV31542.1"/>
    <property type="molecule type" value="Genomic_DNA"/>
</dbReference>
<organism evidence="1 2">
    <name type="scientific">Rubroshorea leprosula</name>
    <dbReference type="NCBI Taxonomy" id="152421"/>
    <lineage>
        <taxon>Eukaryota</taxon>
        <taxon>Viridiplantae</taxon>
        <taxon>Streptophyta</taxon>
        <taxon>Embryophyta</taxon>
        <taxon>Tracheophyta</taxon>
        <taxon>Spermatophyta</taxon>
        <taxon>Magnoliopsida</taxon>
        <taxon>eudicotyledons</taxon>
        <taxon>Gunneridae</taxon>
        <taxon>Pentapetalae</taxon>
        <taxon>rosids</taxon>
        <taxon>malvids</taxon>
        <taxon>Malvales</taxon>
        <taxon>Dipterocarpaceae</taxon>
        <taxon>Rubroshorea</taxon>
    </lineage>
</organism>
<dbReference type="Proteomes" id="UP001054252">
    <property type="component" value="Unassembled WGS sequence"/>
</dbReference>
<accession>A0AAV5L439</accession>
<protein>
    <submittedName>
        <fullName evidence="1">Uncharacterized protein</fullName>
    </submittedName>
</protein>